<dbReference type="PRINTS" id="PR00344">
    <property type="entry name" value="BCTRLSENSOR"/>
</dbReference>
<dbReference type="PANTHER" id="PTHR43065">
    <property type="entry name" value="SENSOR HISTIDINE KINASE"/>
    <property type="match status" value="1"/>
</dbReference>
<keyword evidence="5" id="KW-0547">Nucleotide-binding</keyword>
<dbReference type="Gene3D" id="1.10.287.130">
    <property type="match status" value="1"/>
</dbReference>
<keyword evidence="12" id="KW-1185">Reference proteome</keyword>
<evidence type="ECO:0000256" key="7">
    <source>
        <dbReference type="ARBA" id="ARBA00022840"/>
    </source>
</evidence>
<dbReference type="CDD" id="cd00082">
    <property type="entry name" value="HisKA"/>
    <property type="match status" value="1"/>
</dbReference>
<evidence type="ECO:0000256" key="2">
    <source>
        <dbReference type="ARBA" id="ARBA00012438"/>
    </source>
</evidence>
<keyword evidence="9" id="KW-0472">Membrane</keyword>
<feature type="transmembrane region" description="Helical" evidence="9">
    <location>
        <begin position="272"/>
        <end position="293"/>
    </location>
</feature>
<proteinExistence type="predicted"/>
<evidence type="ECO:0000313" key="11">
    <source>
        <dbReference type="EMBL" id="WPB85804.1"/>
    </source>
</evidence>
<feature type="domain" description="Histidine kinase" evidence="10">
    <location>
        <begin position="452"/>
        <end position="668"/>
    </location>
</feature>
<accession>A0ABZ0PJA2</accession>
<keyword evidence="9" id="KW-0812">Transmembrane</keyword>
<dbReference type="InterPro" id="IPR004358">
    <property type="entry name" value="Sig_transdc_His_kin-like_C"/>
</dbReference>
<dbReference type="SMART" id="SM00387">
    <property type="entry name" value="HATPase_c"/>
    <property type="match status" value="1"/>
</dbReference>
<dbReference type="EC" id="2.7.13.3" evidence="2"/>
<sequence>MALLALLPLLLLAGFAITEAVRAYRKAEEVRLRDTAALVAAAVDARMAAYSAAMTTLSLAPSLLRDDDHASFHRRGLAVAQLLGGEVLLLGEPPDFELHAASDVPLTSPLPVHPRPEERATLLRAAGRAAVERRPVISDLFLNYSGEQSLAVVAPVLSGDHLVFLVVFRFRPENLLAAITPLARGAGEFVAVTDSQGRILMHTRGAEGPPLATPSPPEVIASTVGRQSGVTVGARVDGRLTTFAYERLAHAPGWIVFVGRTRVGQAEATSTMLGWVLAALAALASALGLLALAHRREALRLARQEAAALRAGRDQIERLLGGLPAVIFLRDIDPDGGVRLLYRAGDIPTVTGWPAETLRDQDDWSPLYPPGVSSRSFFAEVMREGSGTTDWQMIQPDGSLRAMRTHARRLTHRPDGGGEMVGYVLNVEAELRAAARAAAAGRLSSLGEMAAGIAHELKQPLQSVSLLAENALISAARGEAVTERLDRIIEQVAHAADIIENLRRFARGTPEGEAARPVDLAHVVRQTLALADAALREASVRVEVDLGQPSPLVMGHAVGIEQTLLNLLINARDAMRALPPGAARRIRIGAERLEDGRVALSVADTGGGIPPAVLARIFEPFVTTKGPETGTGLGLSISHGLIRAMGGTIEARNGPEGAVFTVTLPAAAQALRPVKVF</sequence>
<evidence type="ECO:0000256" key="3">
    <source>
        <dbReference type="ARBA" id="ARBA00022553"/>
    </source>
</evidence>
<dbReference type="Pfam" id="PF00512">
    <property type="entry name" value="HisKA"/>
    <property type="match status" value="1"/>
</dbReference>
<dbReference type="GO" id="GO:0005524">
    <property type="term" value="F:ATP binding"/>
    <property type="evidence" value="ECO:0007669"/>
    <property type="project" value="UniProtKB-KW"/>
</dbReference>
<dbReference type="SMART" id="SM00388">
    <property type="entry name" value="HisKA"/>
    <property type="match status" value="1"/>
</dbReference>
<evidence type="ECO:0000259" key="10">
    <source>
        <dbReference type="PROSITE" id="PS50109"/>
    </source>
</evidence>
<protein>
    <recommendedName>
        <fullName evidence="2">histidine kinase</fullName>
        <ecNumber evidence="2">2.7.13.3</ecNumber>
    </recommendedName>
</protein>
<evidence type="ECO:0000256" key="5">
    <source>
        <dbReference type="ARBA" id="ARBA00022741"/>
    </source>
</evidence>
<name>A0ABZ0PJA2_9PROT</name>
<evidence type="ECO:0000313" key="12">
    <source>
        <dbReference type="Proteomes" id="UP001305521"/>
    </source>
</evidence>
<comment type="catalytic activity">
    <reaction evidence="1">
        <text>ATP + protein L-histidine = ADP + protein N-phospho-L-histidine.</text>
        <dbReference type="EC" id="2.7.13.3"/>
    </reaction>
</comment>
<dbReference type="Pfam" id="PF02518">
    <property type="entry name" value="HATPase_c"/>
    <property type="match status" value="1"/>
</dbReference>
<dbReference type="PANTHER" id="PTHR43065:SF46">
    <property type="entry name" value="C4-DICARBOXYLATE TRANSPORT SENSOR PROTEIN DCTB"/>
    <property type="match status" value="1"/>
</dbReference>
<dbReference type="InterPro" id="IPR036097">
    <property type="entry name" value="HisK_dim/P_sf"/>
</dbReference>
<evidence type="ECO:0000256" key="6">
    <source>
        <dbReference type="ARBA" id="ARBA00022777"/>
    </source>
</evidence>
<dbReference type="EMBL" id="CP137852">
    <property type="protein sequence ID" value="WPB85804.1"/>
    <property type="molecule type" value="Genomic_DNA"/>
</dbReference>
<gene>
    <name evidence="11" type="ORF">R9Z33_02770</name>
</gene>
<dbReference type="InterPro" id="IPR003594">
    <property type="entry name" value="HATPase_dom"/>
</dbReference>
<dbReference type="RefSeq" id="WP_318649783.1">
    <property type="nucleotide sequence ID" value="NZ_CP137852.1"/>
</dbReference>
<dbReference type="InterPro" id="IPR036890">
    <property type="entry name" value="HATPase_C_sf"/>
</dbReference>
<keyword evidence="3" id="KW-0597">Phosphoprotein</keyword>
<keyword evidence="9" id="KW-1133">Transmembrane helix</keyword>
<reference evidence="11 12" key="1">
    <citation type="submission" date="2023-11" db="EMBL/GenBank/DDBJ databases">
        <title>Arctic aerobic anoxygenic photoheterotroph Sediminicoccus rosea KRV36 adapts its photosynthesis to long days of polar summer.</title>
        <authorList>
            <person name="Tomasch J."/>
            <person name="Kopejtka K."/>
            <person name="Bily T."/>
            <person name="Gardiner A.T."/>
            <person name="Gardian Z."/>
            <person name="Shivaramu S."/>
            <person name="Koblizek M."/>
            <person name="Engelhardt F."/>
            <person name="Kaftan D."/>
        </authorList>
    </citation>
    <scope>NUCLEOTIDE SEQUENCE [LARGE SCALE GENOMIC DNA]</scope>
    <source>
        <strain evidence="11 12">R-30</strain>
    </source>
</reference>
<dbReference type="PROSITE" id="PS50109">
    <property type="entry name" value="HIS_KIN"/>
    <property type="match status" value="1"/>
</dbReference>
<dbReference type="InterPro" id="IPR005467">
    <property type="entry name" value="His_kinase_dom"/>
</dbReference>
<evidence type="ECO:0000256" key="8">
    <source>
        <dbReference type="ARBA" id="ARBA00023012"/>
    </source>
</evidence>
<dbReference type="InterPro" id="IPR003661">
    <property type="entry name" value="HisK_dim/P_dom"/>
</dbReference>
<evidence type="ECO:0000256" key="4">
    <source>
        <dbReference type="ARBA" id="ARBA00022679"/>
    </source>
</evidence>
<evidence type="ECO:0000256" key="1">
    <source>
        <dbReference type="ARBA" id="ARBA00000085"/>
    </source>
</evidence>
<dbReference type="SUPFAM" id="SSF47384">
    <property type="entry name" value="Homodimeric domain of signal transducing histidine kinase"/>
    <property type="match status" value="1"/>
</dbReference>
<dbReference type="SUPFAM" id="SSF55874">
    <property type="entry name" value="ATPase domain of HSP90 chaperone/DNA topoisomerase II/histidine kinase"/>
    <property type="match status" value="1"/>
</dbReference>
<keyword evidence="4" id="KW-0808">Transferase</keyword>
<dbReference type="Gene3D" id="3.30.565.10">
    <property type="entry name" value="Histidine kinase-like ATPase, C-terminal domain"/>
    <property type="match status" value="1"/>
</dbReference>
<organism evidence="11 12">
    <name type="scientific">Sediminicoccus rosea</name>
    <dbReference type="NCBI Taxonomy" id="1225128"/>
    <lineage>
        <taxon>Bacteria</taxon>
        <taxon>Pseudomonadati</taxon>
        <taxon>Pseudomonadota</taxon>
        <taxon>Alphaproteobacteria</taxon>
        <taxon>Acetobacterales</taxon>
        <taxon>Roseomonadaceae</taxon>
        <taxon>Sediminicoccus</taxon>
    </lineage>
</organism>
<keyword evidence="7 11" id="KW-0067">ATP-binding</keyword>
<keyword evidence="6" id="KW-0418">Kinase</keyword>
<dbReference type="CDD" id="cd18774">
    <property type="entry name" value="PDC2_HK_sensor"/>
    <property type="match status" value="1"/>
</dbReference>
<evidence type="ECO:0000256" key="9">
    <source>
        <dbReference type="SAM" id="Phobius"/>
    </source>
</evidence>
<keyword evidence="8" id="KW-0902">Two-component regulatory system</keyword>
<dbReference type="Proteomes" id="UP001305521">
    <property type="component" value="Chromosome"/>
</dbReference>